<dbReference type="FunFam" id="1.20.140.100:FF:000001">
    <property type="entry name" value="dynein heavy chain 17, axonemal"/>
    <property type="match status" value="1"/>
</dbReference>
<dbReference type="FunFam" id="1.20.920.30:FF:000007">
    <property type="entry name" value="Dynein axonemal heavy chain 10"/>
    <property type="match status" value="1"/>
</dbReference>
<feature type="non-terminal residue" evidence="22">
    <location>
        <position position="3405"/>
    </location>
</feature>
<dbReference type="Proteomes" id="UP001431209">
    <property type="component" value="Unassembled WGS sequence"/>
</dbReference>
<dbReference type="FunFam" id="1.20.920.20:FF:000001">
    <property type="entry name" value="dynein heavy chain 2, axonemal"/>
    <property type="match status" value="1"/>
</dbReference>
<evidence type="ECO:0000256" key="3">
    <source>
        <dbReference type="ARBA" id="ARBA00022490"/>
    </source>
</evidence>
<feature type="domain" description="Dynein heavy chain AAA module D4" evidence="19">
    <location>
        <begin position="2782"/>
        <end position="3040"/>
    </location>
</feature>
<organism evidence="22 23">
    <name type="scientific">Acrasis kona</name>
    <dbReference type="NCBI Taxonomy" id="1008807"/>
    <lineage>
        <taxon>Eukaryota</taxon>
        <taxon>Discoba</taxon>
        <taxon>Heterolobosea</taxon>
        <taxon>Tetramitia</taxon>
        <taxon>Eutetramitia</taxon>
        <taxon>Acrasidae</taxon>
        <taxon>Acrasis</taxon>
    </lineage>
</organism>
<keyword evidence="7" id="KW-0067">ATP-binding</keyword>
<feature type="domain" description="Dynein heavy chain tail" evidence="15">
    <location>
        <begin position="129"/>
        <end position="708"/>
    </location>
</feature>
<dbReference type="InterPro" id="IPR041466">
    <property type="entry name" value="Dynein_AAA5_ext"/>
</dbReference>
<feature type="coiled-coil region" evidence="14">
    <location>
        <begin position="3034"/>
        <end position="3068"/>
    </location>
</feature>
<keyword evidence="13" id="KW-0966">Cell projection</keyword>
<dbReference type="Gene3D" id="1.20.140.100">
    <property type="entry name" value="Dynein heavy chain, N-terminal domain 2"/>
    <property type="match status" value="1"/>
</dbReference>
<evidence type="ECO:0000256" key="2">
    <source>
        <dbReference type="ARBA" id="ARBA00008887"/>
    </source>
</evidence>
<comment type="similarity">
    <text evidence="2">Belongs to the dynein heavy chain family.</text>
</comment>
<keyword evidence="6" id="KW-0547">Nucleotide-binding</keyword>
<evidence type="ECO:0000256" key="7">
    <source>
        <dbReference type="ARBA" id="ARBA00022840"/>
    </source>
</evidence>
<feature type="domain" description="Dynein heavy chain AAA 5 extension" evidence="20">
    <location>
        <begin position="2270"/>
        <end position="2412"/>
    </location>
</feature>
<dbReference type="Gene3D" id="1.10.287.2620">
    <property type="match status" value="1"/>
</dbReference>
<comment type="caution">
    <text evidence="22">The sequence shown here is derived from an EMBL/GenBank/DDBJ whole genome shotgun (WGS) entry which is preliminary data.</text>
</comment>
<evidence type="ECO:0000256" key="14">
    <source>
        <dbReference type="SAM" id="Coils"/>
    </source>
</evidence>
<dbReference type="InterPro" id="IPR042228">
    <property type="entry name" value="Dynein_linker_3"/>
</dbReference>
<dbReference type="EMBL" id="JAOPGA020000039">
    <property type="protein sequence ID" value="KAL0476438.1"/>
    <property type="molecule type" value="Genomic_DNA"/>
</dbReference>
<dbReference type="FunFam" id="1.10.287.2620:FF:000002">
    <property type="entry name" value="Dynein heavy chain 2, axonemal"/>
    <property type="match status" value="1"/>
</dbReference>
<evidence type="ECO:0000259" key="15">
    <source>
        <dbReference type="Pfam" id="PF08385"/>
    </source>
</evidence>
<reference evidence="22 23" key="1">
    <citation type="submission" date="2024-03" db="EMBL/GenBank/DDBJ databases">
        <title>The Acrasis kona genome and developmental transcriptomes reveal deep origins of eukaryotic multicellular pathways.</title>
        <authorList>
            <person name="Sheikh S."/>
            <person name="Fu C.-J."/>
            <person name="Brown M.W."/>
            <person name="Baldauf S.L."/>
        </authorList>
    </citation>
    <scope>NUCLEOTIDE SEQUENCE [LARGE SCALE GENOMIC DNA]</scope>
    <source>
        <strain evidence="22 23">ATCC MYA-3509</strain>
    </source>
</reference>
<feature type="domain" description="Dynein heavy chain coiled coil stalk" evidence="18">
    <location>
        <begin position="3054"/>
        <end position="3398"/>
    </location>
</feature>
<feature type="domain" description="Dynein heavy chain hydrolytic ATP-binding dynein motor region" evidence="17">
    <location>
        <begin position="1782"/>
        <end position="2111"/>
    </location>
</feature>
<gene>
    <name evidence="22" type="ORF">AKO1_004391</name>
</gene>
<protein>
    <submittedName>
        <fullName evidence="22">Dynein heavy chain</fullName>
    </submittedName>
</protein>
<evidence type="ECO:0000256" key="1">
    <source>
        <dbReference type="ARBA" id="ARBA00004430"/>
    </source>
</evidence>
<dbReference type="Gene3D" id="3.40.50.300">
    <property type="entry name" value="P-loop containing nucleotide triphosphate hydrolases"/>
    <property type="match status" value="3"/>
</dbReference>
<dbReference type="GO" id="GO:0036156">
    <property type="term" value="C:inner dynein arm"/>
    <property type="evidence" value="ECO:0007669"/>
    <property type="project" value="UniProtKB-ARBA"/>
</dbReference>
<dbReference type="InterPro" id="IPR024317">
    <property type="entry name" value="Dynein_heavy_chain_D4_dom"/>
</dbReference>
<dbReference type="GO" id="GO:0051959">
    <property type="term" value="F:dynein light intermediate chain binding"/>
    <property type="evidence" value="ECO:0007669"/>
    <property type="project" value="InterPro"/>
</dbReference>
<dbReference type="Gene3D" id="1.10.472.130">
    <property type="match status" value="1"/>
</dbReference>
<dbReference type="InterPro" id="IPR026983">
    <property type="entry name" value="DHC"/>
</dbReference>
<evidence type="ECO:0000313" key="23">
    <source>
        <dbReference type="Proteomes" id="UP001431209"/>
    </source>
</evidence>
<keyword evidence="10" id="KW-0969">Cilium</keyword>
<evidence type="ECO:0000256" key="9">
    <source>
        <dbReference type="ARBA" id="ARBA00023054"/>
    </source>
</evidence>
<dbReference type="Gene3D" id="1.20.920.30">
    <property type="match status" value="1"/>
</dbReference>
<evidence type="ECO:0000259" key="19">
    <source>
        <dbReference type="Pfam" id="PF12780"/>
    </source>
</evidence>
<comment type="subcellular location">
    <subcellularLocation>
        <location evidence="1">Cytoplasm</location>
        <location evidence="1">Cytoskeleton</location>
        <location evidence="1">Cilium axoneme</location>
    </subcellularLocation>
</comment>
<dbReference type="Gene3D" id="1.20.58.1120">
    <property type="match status" value="1"/>
</dbReference>
<evidence type="ECO:0000259" key="17">
    <source>
        <dbReference type="Pfam" id="PF12774"/>
    </source>
</evidence>
<feature type="coiled-coil region" evidence="14">
    <location>
        <begin position="3273"/>
        <end position="3363"/>
    </location>
</feature>
<evidence type="ECO:0000256" key="5">
    <source>
        <dbReference type="ARBA" id="ARBA00022737"/>
    </source>
</evidence>
<keyword evidence="8" id="KW-0243">Dynein</keyword>
<dbReference type="GO" id="GO:0007018">
    <property type="term" value="P:microtubule-based movement"/>
    <property type="evidence" value="ECO:0007669"/>
    <property type="project" value="InterPro"/>
</dbReference>
<dbReference type="GO" id="GO:0005874">
    <property type="term" value="C:microtubule"/>
    <property type="evidence" value="ECO:0007669"/>
    <property type="project" value="UniProtKB-KW"/>
</dbReference>
<dbReference type="Gene3D" id="1.10.8.710">
    <property type="match status" value="1"/>
</dbReference>
<feature type="domain" description="Dynein heavy chain linker" evidence="16">
    <location>
        <begin position="1241"/>
        <end position="1648"/>
    </location>
</feature>
<dbReference type="InterPro" id="IPR013602">
    <property type="entry name" value="Dynein_heavy_linker"/>
</dbReference>
<dbReference type="FunFam" id="3.40.50.300:FF:000063">
    <property type="entry name" value="dynein heavy chain 6, axonemal"/>
    <property type="match status" value="1"/>
</dbReference>
<dbReference type="PANTHER" id="PTHR22878:SF63">
    <property type="entry name" value="DYNEIN AXONEMAL HEAVY CHAIN 10"/>
    <property type="match status" value="1"/>
</dbReference>
<evidence type="ECO:0000256" key="8">
    <source>
        <dbReference type="ARBA" id="ARBA00023017"/>
    </source>
</evidence>
<dbReference type="PANTHER" id="PTHR22878">
    <property type="entry name" value="DYNEIN HEAVY CHAIN 6, AXONEMAL-LIKE-RELATED"/>
    <property type="match status" value="1"/>
</dbReference>
<evidence type="ECO:0000256" key="13">
    <source>
        <dbReference type="ARBA" id="ARBA00023273"/>
    </source>
</evidence>
<proteinExistence type="inferred from homology"/>
<dbReference type="Pfam" id="PF12774">
    <property type="entry name" value="AAA_6"/>
    <property type="match status" value="1"/>
</dbReference>
<dbReference type="InterPro" id="IPR043157">
    <property type="entry name" value="Dynein_AAA1S"/>
</dbReference>
<name>A0AAW2YHF3_9EUKA</name>
<accession>A0AAW2YHF3</accession>
<dbReference type="Pfam" id="PF12780">
    <property type="entry name" value="AAA_8"/>
    <property type="match status" value="1"/>
</dbReference>
<dbReference type="GO" id="GO:0045505">
    <property type="term" value="F:dynein intermediate chain binding"/>
    <property type="evidence" value="ECO:0007669"/>
    <property type="project" value="InterPro"/>
</dbReference>
<dbReference type="FunFam" id="1.10.8.710:FF:000001">
    <property type="entry name" value="Dynein axonemal heavy chain 2"/>
    <property type="match status" value="1"/>
</dbReference>
<keyword evidence="4" id="KW-0493">Microtubule</keyword>
<evidence type="ECO:0000256" key="10">
    <source>
        <dbReference type="ARBA" id="ARBA00023069"/>
    </source>
</evidence>
<dbReference type="SUPFAM" id="SSF52540">
    <property type="entry name" value="P-loop containing nucleoside triphosphate hydrolases"/>
    <property type="match status" value="4"/>
</dbReference>
<sequence length="3405" mass="390393">MTQDGSRQDGIIANGQSSKKGATAQLEEVAEQYYDGNLSLSMLHQIIGNVYLPLLSGNSAEQGNNTELNGSFTKDVAGIGLNLDFMTHIKKFNSVLSHMIKQISGEVTLDIPSVNIDDVSAAAHDELLVARLETSLSMWTQAIRSLVEMVNNKERDGEGPLSEIEYWRTRHGLLSTICEQLTDVNVKKMISVLRACDAQMLPGYDDQMQELTKLYTEAKDNVKFLQTLERHFKNIAKARGTLLPIIDTLSSMMNAIRMVWVISRHYNTDKRLNPLMELIANEITGKVSSYVNIKQSIKTLYDNPKELTNKLKESSEVCVKWKSTYLVVRERIETARRDERWDFDKDKLFEKSDYMIEKCNELIEICDIVAHYKSFLGPELRSVTGDTRGIDNILNRVRNLLVPIQQVNYDIFDKKACKLWADVIKVFHEQVQDINKRTITFIDKSFKKLRSAEGAFRLLQDVKSISTQETNSTITLSQKMMLKSIDILDRYSEEIDHLNTIFQTEKAFPPRTKNLPPTAGAIYWADSLFQRIKKPMMQFQKAQDILASENGKKIKEKSFAVAKSIRDYEDKLFSEWNATISSDTVRYLKGSILGPQKDKPGTTLGPPKGQSSYVNFNPELLLLMQETKYLDKLNKEVPEIALNVTLQEEKYHRYIEDLKAMLESFDSAVNMLEAAELKVLQPQITKVKAALEPGYSVLNWNSLGIDEFIKRCHAQITELLSIVKKVQKNAGIIGALVNQIKQTSLVKEPSLKPGELMNLQQLYKFINDTKAEQILHLTKKYKTISQTLLKIEGDLVSSNVIVDAKVAVAGRDTKVSVPGREPLLKSYYAHWETIIFKALVSMNMNSLKVLQSFLGIRKKNTRKRPEVLFKVVVSLIHTAIVISPDLEDITKMIEKIIENILEGSKSFIRWMNGTCHEVCQVQIKSDDIKEQDRDQATIIADNFSFYKDICNTPKLIKMVEATTTGCARTLVSVQKSVNRYTKFEAYWKLPKDMAIEKFGSKNPDWEEFDEKLEEYSKLIKDIQVHSKQERDVDFIRVDCKPLLESIQSEARKWIAALGKLLNDTIRPKLTKLNDDIKLLQDEMHLEIFTIDDLQKVLKTIDSARSRSVDIERSYREIEDCYSTLENYNIEVKEEELALAHTLSKKWTELLLEAKAIDKSLIPQKKTFNEDTVKRVQEFKGEIRDLRDLFSMGPGNPNVELEEGLIKMTQLELQLKELQQMRDNLVISEKLFDLPITSYPELTEIENEIASIGKIYNVYADWQQNVKKWSKTLWAEIQLEEMTKQAQKYSVMLIDKKEFPSHLQLLPIHATVKQTVYSFKDSIPLFTHLKSEALRDRHWKDLMQVTGVNFDMNPATFTLKNLIDMNLYKHATQIAEISSGAKKQLKIELLIKGIAENWRNRKFEIKKHMRDNKDRGYILIAIDEVKEKLEEDTTSLGSIAGSQFVIPFLEEMAKWEKRLSTIDEMTNLWLDVQRQWMYLEIIFIGSDDIRDQLPAQAKAFDKIDEDWSKIMNETAKNKNVLEACHYEMRGSMLRSIQSRLQECQKGLSNYLQNKRNAFPRFFFISDDELLSILGSSNPRSVQEHMPKMFDNCAELLFKGTTNIITGMQSAEGETYLFNQPVTAERIVEKWLNAVDSEMRKTLKAKMKHAVFHYPKRPRIKWIKEMLGMCGLAGSQIWWTWQVEDAFRSIKKGEKMAIKELATTLTQQLNDLVDDVRKPLDKLSRKKITTSIIIDVHARDIVDRLVRDSVLDEREFDWESQLRFYWDKSVDDVRIRQCTGDFMYGYEYMGLNGRLVITPLTDRCFMTLTQALTFHLGGSPAGPAGTGKTESVKDLAKSMAIMCVVFNCGEGLDYQAMHNIFSGLCQSGAWGCFDEFNRIELPVLSVVSTQIRTIQDALSDSSRTRFTFEESEIALDHKTGIFITMNPGYAGRVELPDNLKTLFRPCVMVVPDMEIICEIMLLSEGFNTARQLARKMTKLYSLAKGQLSKQDHYDWGLRALKAVLMMAGRLKRQDPDKDEEEQLYRALHDMNAPKFVYEDTPLFEDLLHDLFVGVNFEKVTYPALQNKIIEDLKANHYQLLEDGNQVHKAIELYQTLDTRHSVMVVGGTCGGKSVVIQTLINAQTALKLPTKAFVLNPKAQTVSELYGVLDKDSREWTDGLLSNIFRIINKKSEKGEERRYILFDGDVDAVWIENMNSVMDDNKILTLPNSERISLLTPQCSLMFEVGDLSYASPATVSRCGMVYVDPKNLGYKPYIGRWLETSVKPEKKPFLEKYFDKYVHKCIMYLLKGQETDGTIDSSRKLKTCVPMTDLNMAAQLCTVLASIFNDPEKDSNDERELECLFVFSIMWSIGGAVLDSDRKRFDEFVKKLSRWNAVDNGEKLNEKVISAGNYPSRLTLYEYFYDTKAHEWKPWRSIVPSYVRPIDGKFSSIMVPTIDTVRYTWLLNAITSIKKPVLFVGTSGTAKTVMIQNHLREQSEKNPEGIANVFINFSSRTSSLDVQRTMEDLIEKKIGDVYGPLNNKQLNIFIDDLNMPIVDTYGTQQPIALLKLLFEKGGFYERGGKGLDFKNIRDLQFVAAMVPPGAGRNPVDPRFVSKFSVVNISFPSEDSLRSIYASILMAHLEPFGESFQQLGQVLTDVTLKMYNRIVVKLPPTPSKFHYVFNLRDLSRVYEGLCLSTVDKFRTQESFVRVWRNECMRVFHDRLVNFTDKNYVIDLIRELIGKYLPTFTDYAMANPLVFGDFLDMHEGESVRLYEDMGNYKHVKSVVEDTLTLYNESVSIDKRMNLVLFEDALEHLTRIHRIIRMNRGHALLVGVGGSGKQSLTRLAAFTAGYEVFEIALSRGYGEKEFKEDLKRLYAQLGVANKKTVFLFTDGHVVVEGFLEFINNMLTSGMIPALFTEEDKEPMIAAVTSEVKDKDIMPSKENCWNYFVNKCRDNLHIVLAMSPAGDKLRVRCRNFPGLVNNTSIDWFTPWPSQALREVAQKFLASENFSEELNEKIVDHAVNVHLSVGEFSKNFLEQYRRHTYVTPKNYLDYISTYRRLLAQNRHRIDELKKRLEGGLNKLRSGKEEVEIMKKDLSVARDVVAKKTKFNNALLQEISIKLADANVQSKAAKETEEQLSIEFEKISVEKEEAETELIASQPRLDEAEASLKNISKSHIQEIKSFTNPHIAVEKVGACLVVLLSDDKEQGEPSWSKARGLMSNVEFLNSLLRYEKKKITANKMQRINQIFNSYKTSSGNQELTVNLVSQKSSAAGAMLTWIEAIRLYYKVFKTVEPKRKNVEAAEKRLKESQDELQKIKLKLSNLEHEIATNKTDLESGEKEARDLKERATDMEKKLNSANKLIEGLGSERIRWENQVSQLEDQRLKLLGDCLLCAAFVSYCGPFTYDFRNDMVYGKWLRDVSNKQ</sequence>
<dbReference type="Pfam" id="PF17852">
    <property type="entry name" value="Dynein_AAA_lid"/>
    <property type="match status" value="1"/>
</dbReference>
<evidence type="ECO:0000259" key="21">
    <source>
        <dbReference type="Pfam" id="PF17857"/>
    </source>
</evidence>
<evidence type="ECO:0000259" key="20">
    <source>
        <dbReference type="Pfam" id="PF17852"/>
    </source>
</evidence>
<dbReference type="InterPro" id="IPR027417">
    <property type="entry name" value="P-loop_NTPase"/>
</dbReference>
<dbReference type="FunFam" id="1.20.58.1120:FF:000008">
    <property type="entry name" value="Dynein heavy chain 10, axonemal"/>
    <property type="match status" value="1"/>
</dbReference>
<dbReference type="Gene3D" id="3.20.180.20">
    <property type="entry name" value="Dynein heavy chain, N-terminal domain 2"/>
    <property type="match status" value="1"/>
</dbReference>
<dbReference type="GO" id="GO:0005524">
    <property type="term" value="F:ATP binding"/>
    <property type="evidence" value="ECO:0007669"/>
    <property type="project" value="UniProtKB-KW"/>
</dbReference>
<feature type="coiled-coil region" evidence="14">
    <location>
        <begin position="1200"/>
        <end position="1227"/>
    </location>
</feature>
<dbReference type="InterPro" id="IPR013594">
    <property type="entry name" value="Dynein_heavy_tail"/>
</dbReference>
<dbReference type="FunFam" id="3.40.50.300:FF:002141">
    <property type="entry name" value="Dynein heavy chain"/>
    <property type="match status" value="1"/>
</dbReference>
<dbReference type="FunFam" id="3.20.180.20:FF:000001">
    <property type="entry name" value="Dynein axonemal heavy chain 5"/>
    <property type="match status" value="1"/>
</dbReference>
<dbReference type="GO" id="GO:0036159">
    <property type="term" value="P:inner dynein arm assembly"/>
    <property type="evidence" value="ECO:0007669"/>
    <property type="project" value="UniProtKB-ARBA"/>
</dbReference>
<keyword evidence="23" id="KW-1185">Reference proteome</keyword>
<evidence type="ECO:0000313" key="22">
    <source>
        <dbReference type="EMBL" id="KAL0476438.1"/>
    </source>
</evidence>
<keyword evidence="11" id="KW-0505">Motor protein</keyword>
<keyword evidence="3" id="KW-0963">Cytoplasm</keyword>
<dbReference type="InterPro" id="IPR042222">
    <property type="entry name" value="Dynein_2_N"/>
</dbReference>
<evidence type="ECO:0000259" key="16">
    <source>
        <dbReference type="Pfam" id="PF08393"/>
    </source>
</evidence>
<dbReference type="Pfam" id="PF12777">
    <property type="entry name" value="MT"/>
    <property type="match status" value="1"/>
</dbReference>
<dbReference type="Pfam" id="PF08393">
    <property type="entry name" value="DHC_N2"/>
    <property type="match status" value="1"/>
</dbReference>
<evidence type="ECO:0000256" key="12">
    <source>
        <dbReference type="ARBA" id="ARBA00023212"/>
    </source>
</evidence>
<dbReference type="InterPro" id="IPR035699">
    <property type="entry name" value="AAA_6"/>
</dbReference>
<evidence type="ECO:0000256" key="11">
    <source>
        <dbReference type="ARBA" id="ARBA00023175"/>
    </source>
</evidence>
<dbReference type="Pfam" id="PF12775">
    <property type="entry name" value="AAA_7"/>
    <property type="match status" value="1"/>
</dbReference>
<keyword evidence="5" id="KW-0677">Repeat</keyword>
<keyword evidence="9 14" id="KW-0175">Coiled coil</keyword>
<dbReference type="Pfam" id="PF17857">
    <property type="entry name" value="AAA_lid_1"/>
    <property type="match status" value="1"/>
</dbReference>
<dbReference type="InterPro" id="IPR041589">
    <property type="entry name" value="DNAH3_AAA_lid_1"/>
</dbReference>
<dbReference type="InterPro" id="IPR024743">
    <property type="entry name" value="Dynein_HC_stalk"/>
</dbReference>
<dbReference type="Gene3D" id="1.20.920.20">
    <property type="match status" value="1"/>
</dbReference>
<feature type="domain" description="Dynein heavy chain 3 AAA+ lid" evidence="21">
    <location>
        <begin position="2635"/>
        <end position="2717"/>
    </location>
</feature>
<evidence type="ECO:0000259" key="18">
    <source>
        <dbReference type="Pfam" id="PF12777"/>
    </source>
</evidence>
<keyword evidence="12" id="KW-0206">Cytoskeleton</keyword>
<evidence type="ECO:0000256" key="4">
    <source>
        <dbReference type="ARBA" id="ARBA00022701"/>
    </source>
</evidence>
<dbReference type="Pfam" id="PF08385">
    <property type="entry name" value="DHC_N1"/>
    <property type="match status" value="1"/>
</dbReference>
<evidence type="ECO:0000256" key="6">
    <source>
        <dbReference type="ARBA" id="ARBA00022741"/>
    </source>
</evidence>